<feature type="transmembrane region" description="Helical" evidence="1">
    <location>
        <begin position="124"/>
        <end position="145"/>
    </location>
</feature>
<proteinExistence type="predicted"/>
<keyword evidence="1" id="KW-0812">Transmembrane</keyword>
<keyword evidence="1" id="KW-1133">Transmembrane helix</keyword>
<keyword evidence="3" id="KW-1185">Reference proteome</keyword>
<feature type="transmembrane region" description="Helical" evidence="1">
    <location>
        <begin position="20"/>
        <end position="42"/>
    </location>
</feature>
<feature type="transmembrane region" description="Helical" evidence="1">
    <location>
        <begin position="80"/>
        <end position="100"/>
    </location>
</feature>
<evidence type="ECO:0000313" key="2">
    <source>
        <dbReference type="EMBL" id="SUA73228.1"/>
    </source>
</evidence>
<accession>A0A378Y8R0</accession>
<dbReference type="EMBL" id="UGRY01000002">
    <property type="protein sequence ID" value="SUA73228.1"/>
    <property type="molecule type" value="Genomic_DNA"/>
</dbReference>
<name>A0A378Y8R0_9NOCA</name>
<feature type="transmembrane region" description="Helical" evidence="1">
    <location>
        <begin position="54"/>
        <end position="73"/>
    </location>
</feature>
<dbReference type="RefSeq" id="WP_039817037.1">
    <property type="nucleotide sequence ID" value="NZ_UGRY01000002.1"/>
</dbReference>
<sequence length="149" mass="15521">MIESPLPRTAEVTRTRAASVALHSVLIAVYCGVGETLLRAAMLLERPDADIGGLLPGLGLRAAIYLTVVVLAFRMAAGSAWARWVLAGGLGTVGLLSLLVEPVRAVLTAPHISELTMGWTTESVVVGILRAVHILAVLVALPALARAGR</sequence>
<dbReference type="AlphaFoldDB" id="A0A378Y8R0"/>
<gene>
    <name evidence="2" type="ORF">NCTC1934_00665</name>
</gene>
<organism evidence="2 3">
    <name type="scientific">Nocardia otitidiscaviarum</name>
    <dbReference type="NCBI Taxonomy" id="1823"/>
    <lineage>
        <taxon>Bacteria</taxon>
        <taxon>Bacillati</taxon>
        <taxon>Actinomycetota</taxon>
        <taxon>Actinomycetes</taxon>
        <taxon>Mycobacteriales</taxon>
        <taxon>Nocardiaceae</taxon>
        <taxon>Nocardia</taxon>
    </lineage>
</organism>
<protein>
    <submittedName>
        <fullName evidence="2">Uncharacterized protein</fullName>
    </submittedName>
</protein>
<reference evidence="2 3" key="1">
    <citation type="submission" date="2018-06" db="EMBL/GenBank/DDBJ databases">
        <authorList>
            <consortium name="Pathogen Informatics"/>
            <person name="Doyle S."/>
        </authorList>
    </citation>
    <scope>NUCLEOTIDE SEQUENCE [LARGE SCALE GENOMIC DNA]</scope>
    <source>
        <strain evidence="2 3">NCTC1934</strain>
    </source>
</reference>
<evidence type="ECO:0000313" key="3">
    <source>
        <dbReference type="Proteomes" id="UP000255467"/>
    </source>
</evidence>
<evidence type="ECO:0000256" key="1">
    <source>
        <dbReference type="SAM" id="Phobius"/>
    </source>
</evidence>
<keyword evidence="1" id="KW-0472">Membrane</keyword>
<dbReference type="Proteomes" id="UP000255467">
    <property type="component" value="Unassembled WGS sequence"/>
</dbReference>